<name>A0A8K0DH94_IGNLU</name>
<dbReference type="EMBL" id="VTPC01000007">
    <property type="protein sequence ID" value="KAF2906158.1"/>
    <property type="molecule type" value="Genomic_DNA"/>
</dbReference>
<dbReference type="AlphaFoldDB" id="A0A8K0DH94"/>
<protein>
    <submittedName>
        <fullName evidence="1">Uncharacterized protein</fullName>
    </submittedName>
</protein>
<evidence type="ECO:0000313" key="2">
    <source>
        <dbReference type="Proteomes" id="UP000801492"/>
    </source>
</evidence>
<proteinExistence type="predicted"/>
<gene>
    <name evidence="1" type="ORF">ILUMI_00016</name>
</gene>
<sequence length="140" mass="16566">MAADKLTTCDIWWIGPSFLYDVITDWSQIFPVPTPLLAQTIPLKPVKQQVMHVQVDMSFDIFTRYSQLHKLNHVVAYIFRFYHNLSARRTNQTKITGYLTVQEIKTAFSRLIRMAQNQSFPDQIEKLEQIKDLDPRDRFF</sequence>
<dbReference type="Proteomes" id="UP000801492">
    <property type="component" value="Unassembled WGS sequence"/>
</dbReference>
<organism evidence="1 2">
    <name type="scientific">Ignelater luminosus</name>
    <name type="common">Cucubano</name>
    <name type="synonym">Pyrophorus luminosus</name>
    <dbReference type="NCBI Taxonomy" id="2038154"/>
    <lineage>
        <taxon>Eukaryota</taxon>
        <taxon>Metazoa</taxon>
        <taxon>Ecdysozoa</taxon>
        <taxon>Arthropoda</taxon>
        <taxon>Hexapoda</taxon>
        <taxon>Insecta</taxon>
        <taxon>Pterygota</taxon>
        <taxon>Neoptera</taxon>
        <taxon>Endopterygota</taxon>
        <taxon>Coleoptera</taxon>
        <taxon>Polyphaga</taxon>
        <taxon>Elateriformia</taxon>
        <taxon>Elateroidea</taxon>
        <taxon>Elateridae</taxon>
        <taxon>Agrypninae</taxon>
        <taxon>Pyrophorini</taxon>
        <taxon>Ignelater</taxon>
    </lineage>
</organism>
<keyword evidence="2" id="KW-1185">Reference proteome</keyword>
<comment type="caution">
    <text evidence="1">The sequence shown here is derived from an EMBL/GenBank/DDBJ whole genome shotgun (WGS) entry which is preliminary data.</text>
</comment>
<accession>A0A8K0DH94</accession>
<reference evidence="1" key="1">
    <citation type="submission" date="2019-08" db="EMBL/GenBank/DDBJ databases">
        <title>The genome of the North American firefly Photinus pyralis.</title>
        <authorList>
            <consortium name="Photinus pyralis genome working group"/>
            <person name="Fallon T.R."/>
            <person name="Sander Lower S.E."/>
            <person name="Weng J.-K."/>
        </authorList>
    </citation>
    <scope>NUCLEOTIDE SEQUENCE</scope>
    <source>
        <strain evidence="1">TRF0915ILg1</strain>
        <tissue evidence="1">Whole body</tissue>
    </source>
</reference>
<dbReference type="OrthoDB" id="7864906at2759"/>
<evidence type="ECO:0000313" key="1">
    <source>
        <dbReference type="EMBL" id="KAF2906158.1"/>
    </source>
</evidence>